<proteinExistence type="predicted"/>
<organism evidence="1">
    <name type="scientific">Triticum aestivum</name>
    <name type="common">Wheat</name>
    <dbReference type="NCBI Taxonomy" id="4565"/>
    <lineage>
        <taxon>Eukaryota</taxon>
        <taxon>Viridiplantae</taxon>
        <taxon>Streptophyta</taxon>
        <taxon>Embryophyta</taxon>
        <taxon>Tracheophyta</taxon>
        <taxon>Spermatophyta</taxon>
        <taxon>Magnoliopsida</taxon>
        <taxon>Liliopsida</taxon>
        <taxon>Poales</taxon>
        <taxon>Poaceae</taxon>
        <taxon>BOP clade</taxon>
        <taxon>Pooideae</taxon>
        <taxon>Triticodae</taxon>
        <taxon>Triticeae</taxon>
        <taxon>Triticinae</taxon>
        <taxon>Triticum</taxon>
    </lineage>
</organism>
<name>A0A9R1DPW8_WHEAT</name>
<gene>
    <name evidence="1" type="ORF">CFC21_012347</name>
</gene>
<comment type="caution">
    <text evidence="1">The sequence shown here is derived from an EMBL/GenBank/DDBJ whole genome shotgun (WGS) entry which is preliminary data.</text>
</comment>
<reference evidence="1" key="1">
    <citation type="journal article" date="2017" name="Gigascience">
        <title>The first near-complete assembly of the hexaploid bread wheat genome, Triticum aestivum.</title>
        <authorList>
            <person name="Zimin A.V."/>
            <person name="Puiu D."/>
            <person name="Hall R."/>
            <person name="Kingan S."/>
            <person name="Clavijo B.J."/>
            <person name="Salzberg S.L."/>
        </authorList>
    </citation>
    <scope>NUCLEOTIDE SEQUENCE</scope>
    <source>
        <tissue evidence="1">Leaf</tissue>
    </source>
</reference>
<dbReference type="Proteomes" id="UP000815260">
    <property type="component" value="Chromosome 1D"/>
</dbReference>
<sequence>MTKPKEEAAAHH</sequence>
<accession>A0A9R1DPW8</accession>
<reference evidence="1" key="2">
    <citation type="submission" date="2020-03" db="EMBL/GenBank/DDBJ databases">
        <title>The second near-complete assembly of the hexaploid bread wheat (Triticum aestivum) genome.</title>
        <authorList>
            <person name="Zimin A.V."/>
            <person name="Puiu D."/>
            <person name="Shumante A."/>
            <person name="Alonge M."/>
            <person name="Salzberg S.L."/>
        </authorList>
    </citation>
    <scope>NUCLEOTIDE SEQUENCE</scope>
    <source>
        <tissue evidence="1">Leaf</tissue>
    </source>
</reference>
<evidence type="ECO:0000313" key="1">
    <source>
        <dbReference type="EMBL" id="KAF6995926.1"/>
    </source>
</evidence>
<dbReference type="EMBL" id="CM022213">
    <property type="protein sequence ID" value="KAF6995926.1"/>
    <property type="molecule type" value="Genomic_DNA"/>
</dbReference>
<protein>
    <submittedName>
        <fullName evidence="1">Uncharacterized protein</fullName>
    </submittedName>
</protein>